<accession>A0ABD5Q2L9</accession>
<dbReference type="GeneID" id="73044436"/>
<dbReference type="Pfam" id="PF25912">
    <property type="entry name" value="DUF7964"/>
    <property type="match status" value="1"/>
</dbReference>
<feature type="domain" description="DUF7964" evidence="2">
    <location>
        <begin position="6"/>
        <end position="91"/>
    </location>
</feature>
<protein>
    <recommendedName>
        <fullName evidence="2">DUF7964 domain-containing protein</fullName>
    </recommendedName>
</protein>
<evidence type="ECO:0000313" key="3">
    <source>
        <dbReference type="EMBL" id="MFC4824863.1"/>
    </source>
</evidence>
<dbReference type="EMBL" id="JBHSHT010000001">
    <property type="protein sequence ID" value="MFC4824863.1"/>
    <property type="molecule type" value="Genomic_DNA"/>
</dbReference>
<sequence>MSEPGVLESLPDRSMKRSEVEELGESDAVDWVAVLRTGNGPRRNMVNAWIIETSGTAHVLLYELDGWVSQGSFDPDGLTADEKLERGEDVLDF</sequence>
<feature type="region of interest" description="Disordered" evidence="1">
    <location>
        <begin position="1"/>
        <end position="21"/>
    </location>
</feature>
<dbReference type="Proteomes" id="UP001595945">
    <property type="component" value="Unassembled WGS sequence"/>
</dbReference>
<organism evidence="3 4">
    <name type="scientific">Halorussus aquaticus</name>
    <dbReference type="NCBI Taxonomy" id="2953748"/>
    <lineage>
        <taxon>Archaea</taxon>
        <taxon>Methanobacteriati</taxon>
        <taxon>Methanobacteriota</taxon>
        <taxon>Stenosarchaea group</taxon>
        <taxon>Halobacteria</taxon>
        <taxon>Halobacteriales</taxon>
        <taxon>Haladaptataceae</taxon>
        <taxon>Halorussus</taxon>
    </lineage>
</organism>
<dbReference type="InterPro" id="IPR058270">
    <property type="entry name" value="DUF7964"/>
</dbReference>
<feature type="compositionally biased region" description="Basic and acidic residues" evidence="1">
    <location>
        <begin position="10"/>
        <end position="20"/>
    </location>
</feature>
<evidence type="ECO:0000256" key="1">
    <source>
        <dbReference type="SAM" id="MobiDB-lite"/>
    </source>
</evidence>
<comment type="caution">
    <text evidence="3">The sequence shown here is derived from an EMBL/GenBank/DDBJ whole genome shotgun (WGS) entry which is preliminary data.</text>
</comment>
<evidence type="ECO:0000259" key="2">
    <source>
        <dbReference type="Pfam" id="PF25912"/>
    </source>
</evidence>
<name>A0ABD5Q2L9_9EURY</name>
<dbReference type="AlphaFoldDB" id="A0ABD5Q2L9"/>
<evidence type="ECO:0000313" key="4">
    <source>
        <dbReference type="Proteomes" id="UP001595945"/>
    </source>
</evidence>
<keyword evidence="4" id="KW-1185">Reference proteome</keyword>
<gene>
    <name evidence="3" type="ORF">ACFO9K_11395</name>
</gene>
<reference evidence="3 4" key="1">
    <citation type="journal article" date="2019" name="Int. J. Syst. Evol. Microbiol.">
        <title>The Global Catalogue of Microorganisms (GCM) 10K type strain sequencing project: providing services to taxonomists for standard genome sequencing and annotation.</title>
        <authorList>
            <consortium name="The Broad Institute Genomics Platform"/>
            <consortium name="The Broad Institute Genome Sequencing Center for Infectious Disease"/>
            <person name="Wu L."/>
            <person name="Ma J."/>
        </authorList>
    </citation>
    <scope>NUCLEOTIDE SEQUENCE [LARGE SCALE GENOMIC DNA]</scope>
    <source>
        <strain evidence="3 4">XZYJ18</strain>
    </source>
</reference>
<proteinExistence type="predicted"/>
<dbReference type="RefSeq" id="WP_254269421.1">
    <property type="nucleotide sequence ID" value="NZ_CP100400.1"/>
</dbReference>